<dbReference type="EMBL" id="PYWC01000011">
    <property type="protein sequence ID" value="PWW78982.1"/>
    <property type="molecule type" value="Genomic_DNA"/>
</dbReference>
<feature type="non-terminal residue" evidence="2">
    <location>
        <position position="1"/>
    </location>
</feature>
<name>A0A317SXA0_9PEZI</name>
<reference evidence="2 3" key="1">
    <citation type="submission" date="2018-03" db="EMBL/GenBank/DDBJ databases">
        <title>Genomes of Pezizomycetes fungi and the evolution of truffles.</title>
        <authorList>
            <person name="Murat C."/>
            <person name="Payen T."/>
            <person name="Noel B."/>
            <person name="Kuo A."/>
            <person name="Martin F.M."/>
        </authorList>
    </citation>
    <scope>NUCLEOTIDE SEQUENCE [LARGE SCALE GENOMIC DNA]</scope>
    <source>
        <strain evidence="2">091103-1</strain>
    </source>
</reference>
<dbReference type="Proteomes" id="UP000246991">
    <property type="component" value="Unassembled WGS sequence"/>
</dbReference>
<dbReference type="AlphaFoldDB" id="A0A317SXA0"/>
<protein>
    <recommendedName>
        <fullName evidence="1">Tc1-like transposase DDE domain-containing protein</fullName>
    </recommendedName>
</protein>
<keyword evidence="3" id="KW-1185">Reference proteome</keyword>
<dbReference type="STRING" id="42249.A0A317SXA0"/>
<organism evidence="2 3">
    <name type="scientific">Tuber magnatum</name>
    <name type="common">white Piedmont truffle</name>
    <dbReference type="NCBI Taxonomy" id="42249"/>
    <lineage>
        <taxon>Eukaryota</taxon>
        <taxon>Fungi</taxon>
        <taxon>Dikarya</taxon>
        <taxon>Ascomycota</taxon>
        <taxon>Pezizomycotina</taxon>
        <taxon>Pezizomycetes</taxon>
        <taxon>Pezizales</taxon>
        <taxon>Tuberaceae</taxon>
        <taxon>Tuber</taxon>
    </lineage>
</organism>
<dbReference type="Pfam" id="PF13358">
    <property type="entry name" value="DDE_3"/>
    <property type="match status" value="1"/>
</dbReference>
<dbReference type="OrthoDB" id="3599154at2759"/>
<gene>
    <name evidence="2" type="ORF">C7212DRAFT_167508</name>
</gene>
<dbReference type="InterPro" id="IPR038717">
    <property type="entry name" value="Tc1-like_DDE_dom"/>
</dbReference>
<dbReference type="Gene3D" id="3.30.420.10">
    <property type="entry name" value="Ribonuclease H-like superfamily/Ribonuclease H"/>
    <property type="match status" value="1"/>
</dbReference>
<dbReference type="InterPro" id="IPR036397">
    <property type="entry name" value="RNaseH_sf"/>
</dbReference>
<sequence length="202" mass="23427">FWGIQDWSQGILIDKCAFNVKGAPGRVWVTQRIDEKFDESCLVPKFKKLDSILVWASFVGYRKGPLITITAKGYQTHILPHLEQFWHNESTRTHDCVCIQHDNTSPHRACTTVTDLQDHGLYNYLLPWPATSPDLNLIEPVWRLMKSHISKLHPRPQNNKDMITAIRNEWNKIMDYKLGQILDMMLDRVDTILCANGGHTKY</sequence>
<accession>A0A317SXA0</accession>
<dbReference type="GO" id="GO:0003676">
    <property type="term" value="F:nucleic acid binding"/>
    <property type="evidence" value="ECO:0007669"/>
    <property type="project" value="InterPro"/>
</dbReference>
<evidence type="ECO:0000259" key="1">
    <source>
        <dbReference type="Pfam" id="PF13358"/>
    </source>
</evidence>
<comment type="caution">
    <text evidence="2">The sequence shown here is derived from an EMBL/GenBank/DDBJ whole genome shotgun (WGS) entry which is preliminary data.</text>
</comment>
<evidence type="ECO:0000313" key="2">
    <source>
        <dbReference type="EMBL" id="PWW78982.1"/>
    </source>
</evidence>
<evidence type="ECO:0000313" key="3">
    <source>
        <dbReference type="Proteomes" id="UP000246991"/>
    </source>
</evidence>
<proteinExistence type="predicted"/>
<feature type="domain" description="Tc1-like transposase DDE" evidence="1">
    <location>
        <begin position="77"/>
        <end position="161"/>
    </location>
</feature>